<evidence type="ECO:0000256" key="9">
    <source>
        <dbReference type="PIRSR" id="PIRSR601834-1"/>
    </source>
</evidence>
<dbReference type="PANTHER" id="PTHR19370">
    <property type="entry name" value="NADH-CYTOCHROME B5 REDUCTASE"/>
    <property type="match status" value="1"/>
</dbReference>
<dbReference type="Gene3D" id="2.40.30.10">
    <property type="entry name" value="Translation factors"/>
    <property type="match status" value="1"/>
</dbReference>
<keyword evidence="6" id="KW-1133">Transmembrane helix</keyword>
<dbReference type="PRINTS" id="PR00371">
    <property type="entry name" value="FPNCR"/>
</dbReference>
<keyword evidence="12" id="KW-1185">Reference proteome</keyword>
<evidence type="ECO:0000256" key="7">
    <source>
        <dbReference type="ARBA" id="ARBA00023002"/>
    </source>
</evidence>
<comment type="cofactor">
    <cofactor evidence="1 9">
        <name>FAD</name>
        <dbReference type="ChEBI" id="CHEBI:57692"/>
    </cofactor>
</comment>
<name>A0A9W6YWG0_AMBMO</name>
<keyword evidence="5 9" id="KW-0274">FAD</keyword>
<dbReference type="AlphaFoldDB" id="A0A9W6YWG0"/>
<feature type="binding site" evidence="9">
    <location>
        <position position="104"/>
    </location>
    <ligand>
        <name>FAD</name>
        <dbReference type="ChEBI" id="CHEBI:57692"/>
    </ligand>
</feature>
<dbReference type="InterPro" id="IPR039261">
    <property type="entry name" value="FNR_nucleotide-bd"/>
</dbReference>
<keyword evidence="8" id="KW-0520">NAD</keyword>
<keyword evidence="3 9" id="KW-0285">Flavoprotein</keyword>
<dbReference type="SUPFAM" id="SSF63380">
    <property type="entry name" value="Riboflavin synthase domain-like"/>
    <property type="match status" value="1"/>
</dbReference>
<dbReference type="InterPro" id="IPR017938">
    <property type="entry name" value="Riboflavin_synthase-like_b-brl"/>
</dbReference>
<evidence type="ECO:0000256" key="5">
    <source>
        <dbReference type="ARBA" id="ARBA00022827"/>
    </source>
</evidence>
<dbReference type="InterPro" id="IPR001433">
    <property type="entry name" value="OxRdtase_FAD/NAD-bd"/>
</dbReference>
<organism evidence="11 12">
    <name type="scientific">Ambrosiozyma monospora</name>
    <name type="common">Yeast</name>
    <name type="synonym">Endomycopsis monosporus</name>
    <dbReference type="NCBI Taxonomy" id="43982"/>
    <lineage>
        <taxon>Eukaryota</taxon>
        <taxon>Fungi</taxon>
        <taxon>Dikarya</taxon>
        <taxon>Ascomycota</taxon>
        <taxon>Saccharomycotina</taxon>
        <taxon>Pichiomycetes</taxon>
        <taxon>Pichiales</taxon>
        <taxon>Pichiaceae</taxon>
        <taxon>Ambrosiozyma</taxon>
    </lineage>
</organism>
<evidence type="ECO:0000259" key="10">
    <source>
        <dbReference type="Pfam" id="PF00175"/>
    </source>
</evidence>
<gene>
    <name evidence="11" type="ORF">Amon01_000311500</name>
</gene>
<dbReference type="Proteomes" id="UP001165063">
    <property type="component" value="Unassembled WGS sequence"/>
</dbReference>
<evidence type="ECO:0000256" key="2">
    <source>
        <dbReference type="ARBA" id="ARBA00006105"/>
    </source>
</evidence>
<comment type="similarity">
    <text evidence="2">Belongs to the flavoprotein pyridine nucleotide cytochrome reductase family.</text>
</comment>
<dbReference type="Gene3D" id="3.40.50.80">
    <property type="entry name" value="Nucleotide-binding domain of ferredoxin-NADP reductase (FNR) module"/>
    <property type="match status" value="1"/>
</dbReference>
<keyword evidence="7" id="KW-0560">Oxidoreductase</keyword>
<dbReference type="Pfam" id="PF00175">
    <property type="entry name" value="NAD_binding_1"/>
    <property type="match status" value="1"/>
</dbReference>
<feature type="binding site" evidence="9">
    <location>
        <position position="103"/>
    </location>
    <ligand>
        <name>FAD</name>
        <dbReference type="ChEBI" id="CHEBI:57692"/>
    </ligand>
</feature>
<keyword evidence="6" id="KW-0472">Membrane</keyword>
<feature type="domain" description="Oxidoreductase FAD/NAD(P)-binding" evidence="10">
    <location>
        <begin position="140"/>
        <end position="253"/>
    </location>
</feature>
<dbReference type="InterPro" id="IPR001834">
    <property type="entry name" value="CBR-like"/>
</dbReference>
<protein>
    <submittedName>
        <fullName evidence="11">Unnamed protein product</fullName>
    </submittedName>
</protein>
<dbReference type="GO" id="GO:0016491">
    <property type="term" value="F:oxidoreductase activity"/>
    <property type="evidence" value="ECO:0007669"/>
    <property type="project" value="UniProtKB-KW"/>
</dbReference>
<feature type="binding site" evidence="9">
    <location>
        <position position="79"/>
    </location>
    <ligand>
        <name>FAD</name>
        <dbReference type="ChEBI" id="CHEBI:57692"/>
    </ligand>
</feature>
<reference evidence="11" key="1">
    <citation type="submission" date="2023-04" db="EMBL/GenBank/DDBJ databases">
        <title>Ambrosiozyma monospora NBRC 1965.</title>
        <authorList>
            <person name="Ichikawa N."/>
            <person name="Sato H."/>
            <person name="Tonouchi N."/>
        </authorList>
    </citation>
    <scope>NUCLEOTIDE SEQUENCE</scope>
    <source>
        <strain evidence="11">NBRC 1965</strain>
    </source>
</reference>
<sequence length="277" mass="31874">MTREIIVERKKAIIWKGWKFKGHEGDDMFGLFDVKFIERTPLTHNVDHYKFSYNNLDEAPKTIPIMSRVLLSTPEGQKRFFTPIFNEDEGYIHLAIKNYGRTVSGELAQLEPGAEGIMISKPTQHIKHEVPLKTFKLVYLIGAGVGIAPLLGYMTSCLKEVDSQTKIKLIYANHSEKDIVLKQELDELKKKYSDRLEIVHVLKTQVDESEEKITKYVGFRLNKEILSKEMKGAGDDDVKVFVCGPQPFVTMVSGYAWWYGGALRYLKFKRSQVLIFY</sequence>
<proteinExistence type="inferred from homology"/>
<evidence type="ECO:0000256" key="1">
    <source>
        <dbReference type="ARBA" id="ARBA00001974"/>
    </source>
</evidence>
<evidence type="ECO:0000256" key="6">
    <source>
        <dbReference type="ARBA" id="ARBA00022989"/>
    </source>
</evidence>
<evidence type="ECO:0000313" key="12">
    <source>
        <dbReference type="Proteomes" id="UP001165063"/>
    </source>
</evidence>
<dbReference type="CDD" id="cd06183">
    <property type="entry name" value="cyt_b5_reduct_like"/>
    <property type="match status" value="1"/>
</dbReference>
<accession>A0A9W6YWG0</accession>
<dbReference type="EMBL" id="BSXU01001260">
    <property type="protein sequence ID" value="GMG25502.1"/>
    <property type="molecule type" value="Genomic_DNA"/>
</dbReference>
<dbReference type="OrthoDB" id="432685at2759"/>
<dbReference type="SUPFAM" id="SSF52343">
    <property type="entry name" value="Ferredoxin reductase-like, C-terminal NADP-linked domain"/>
    <property type="match status" value="1"/>
</dbReference>
<comment type="caution">
    <text evidence="11">The sequence shown here is derived from an EMBL/GenBank/DDBJ whole genome shotgun (WGS) entry which is preliminary data.</text>
</comment>
<evidence type="ECO:0000256" key="4">
    <source>
        <dbReference type="ARBA" id="ARBA00022692"/>
    </source>
</evidence>
<evidence type="ECO:0000256" key="3">
    <source>
        <dbReference type="ARBA" id="ARBA00022630"/>
    </source>
</evidence>
<dbReference type="PRINTS" id="PR00406">
    <property type="entry name" value="CYTB5RDTASE"/>
</dbReference>
<evidence type="ECO:0000256" key="8">
    <source>
        <dbReference type="ARBA" id="ARBA00023027"/>
    </source>
</evidence>
<dbReference type="InterPro" id="IPR001709">
    <property type="entry name" value="Flavoprot_Pyr_Nucl_cyt_Rdtase"/>
</dbReference>
<keyword evidence="4" id="KW-0812">Transmembrane</keyword>
<evidence type="ECO:0000313" key="11">
    <source>
        <dbReference type="EMBL" id="GMG25502.1"/>
    </source>
</evidence>
<feature type="binding site" evidence="9">
    <location>
        <position position="97"/>
    </location>
    <ligand>
        <name>FAD</name>
        <dbReference type="ChEBI" id="CHEBI:57692"/>
    </ligand>
</feature>